<sequence>MNKHNLIVANQYDIISNTFDNSRVRIWNSVTNFLTNNCENKTLLESGCGNGKNMIFANSLGYKTKGFDISNKLLDICKEKDLDVYYSDVLDMDKTLKYDKILSIAVLHHLENEEMQKQAINNLLECLNQNGELLVSFWSKEKTFNTTTLKKTEKDYRNFNIGPNLVDWKLKDNTIKRFYYIHDYDSILALANNINSKNSNINFSLYWELQNWFIHFKVN</sequence>
<keyword evidence="1" id="KW-0489">Methyltransferase</keyword>
<dbReference type="GO" id="GO:0008168">
    <property type="term" value="F:methyltransferase activity"/>
    <property type="evidence" value="ECO:0007669"/>
    <property type="project" value="UniProtKB-KW"/>
</dbReference>
<dbReference type="GO" id="GO:0032259">
    <property type="term" value="P:methylation"/>
    <property type="evidence" value="ECO:0007669"/>
    <property type="project" value="UniProtKB-KW"/>
</dbReference>
<evidence type="ECO:0008006" key="4">
    <source>
        <dbReference type="Google" id="ProtNLM"/>
    </source>
</evidence>
<dbReference type="SUPFAM" id="SSF53335">
    <property type="entry name" value="S-adenosyl-L-methionine-dependent methyltransferases"/>
    <property type="match status" value="1"/>
</dbReference>
<protein>
    <recommendedName>
        <fullName evidence="4">Methyltransferase domain-containing protein</fullName>
    </recommendedName>
</protein>
<dbReference type="PANTHER" id="PTHR13069:SF21">
    <property type="entry name" value="ALKYLATED DNA REPAIR PROTEIN ALKB HOMOLOG 8"/>
    <property type="match status" value="1"/>
</dbReference>
<name>A0A6C0JNW5_9ZZZZ</name>
<accession>A0A6C0JNW5</accession>
<evidence type="ECO:0000256" key="1">
    <source>
        <dbReference type="ARBA" id="ARBA00022603"/>
    </source>
</evidence>
<dbReference type="InterPro" id="IPR029063">
    <property type="entry name" value="SAM-dependent_MTases_sf"/>
</dbReference>
<evidence type="ECO:0000256" key="2">
    <source>
        <dbReference type="ARBA" id="ARBA00022679"/>
    </source>
</evidence>
<keyword evidence="2" id="KW-0808">Transferase</keyword>
<evidence type="ECO:0000313" key="3">
    <source>
        <dbReference type="EMBL" id="QHU07465.1"/>
    </source>
</evidence>
<dbReference type="Pfam" id="PF13489">
    <property type="entry name" value="Methyltransf_23"/>
    <property type="match status" value="1"/>
</dbReference>
<dbReference type="InterPro" id="IPR051422">
    <property type="entry name" value="AlkB_tRNA_MeTrf/Diox"/>
</dbReference>
<dbReference type="AlphaFoldDB" id="A0A6C0JNW5"/>
<proteinExistence type="predicted"/>
<dbReference type="CDD" id="cd02440">
    <property type="entry name" value="AdoMet_MTases"/>
    <property type="match status" value="1"/>
</dbReference>
<organism evidence="3">
    <name type="scientific">viral metagenome</name>
    <dbReference type="NCBI Taxonomy" id="1070528"/>
    <lineage>
        <taxon>unclassified sequences</taxon>
        <taxon>metagenomes</taxon>
        <taxon>organismal metagenomes</taxon>
    </lineage>
</organism>
<dbReference type="EMBL" id="MN740684">
    <property type="protein sequence ID" value="QHU07465.1"/>
    <property type="molecule type" value="Genomic_DNA"/>
</dbReference>
<dbReference type="PANTHER" id="PTHR13069">
    <property type="entry name" value="ALKYLATED DNA REPAIR PROTEIN ALKB HOMOLOG 8"/>
    <property type="match status" value="1"/>
</dbReference>
<dbReference type="Gene3D" id="3.40.50.150">
    <property type="entry name" value="Vaccinia Virus protein VP39"/>
    <property type="match status" value="1"/>
</dbReference>
<reference evidence="3" key="1">
    <citation type="journal article" date="2020" name="Nature">
        <title>Giant virus diversity and host interactions through global metagenomics.</title>
        <authorList>
            <person name="Schulz F."/>
            <person name="Roux S."/>
            <person name="Paez-Espino D."/>
            <person name="Jungbluth S."/>
            <person name="Walsh D.A."/>
            <person name="Denef V.J."/>
            <person name="McMahon K.D."/>
            <person name="Konstantinidis K.T."/>
            <person name="Eloe-Fadrosh E.A."/>
            <person name="Kyrpides N.C."/>
            <person name="Woyke T."/>
        </authorList>
    </citation>
    <scope>NUCLEOTIDE SEQUENCE</scope>
    <source>
        <strain evidence="3">GVMAG-S-1040241-154</strain>
    </source>
</reference>